<dbReference type="PANTHER" id="PTHR28153">
    <property type="entry name" value="PROTEIN, PUTATIVE-RELATED"/>
    <property type="match status" value="1"/>
</dbReference>
<evidence type="ECO:0000313" key="1">
    <source>
        <dbReference type="EMBL" id="KAG2194258.1"/>
    </source>
</evidence>
<organism evidence="1 2">
    <name type="scientific">Mucor saturninus</name>
    <dbReference type="NCBI Taxonomy" id="64648"/>
    <lineage>
        <taxon>Eukaryota</taxon>
        <taxon>Fungi</taxon>
        <taxon>Fungi incertae sedis</taxon>
        <taxon>Mucoromycota</taxon>
        <taxon>Mucoromycotina</taxon>
        <taxon>Mucoromycetes</taxon>
        <taxon>Mucorales</taxon>
        <taxon>Mucorineae</taxon>
        <taxon>Mucoraceae</taxon>
        <taxon>Mucor</taxon>
    </lineage>
</organism>
<gene>
    <name evidence="1" type="ORF">INT47_009668</name>
</gene>
<proteinExistence type="predicted"/>
<keyword evidence="2" id="KW-1185">Reference proteome</keyword>
<evidence type="ECO:0000313" key="2">
    <source>
        <dbReference type="Proteomes" id="UP000603453"/>
    </source>
</evidence>
<name>A0A8H7UW42_9FUNG</name>
<dbReference type="EMBL" id="JAEPRD010000201">
    <property type="protein sequence ID" value="KAG2194258.1"/>
    <property type="molecule type" value="Genomic_DNA"/>
</dbReference>
<dbReference type="Pfam" id="PF09804">
    <property type="entry name" value="DENND11"/>
    <property type="match status" value="1"/>
</dbReference>
<dbReference type="GO" id="GO:0005811">
    <property type="term" value="C:lipid droplet"/>
    <property type="evidence" value="ECO:0007669"/>
    <property type="project" value="TreeGrafter"/>
</dbReference>
<dbReference type="AlphaFoldDB" id="A0A8H7UW42"/>
<accession>A0A8H7UW42</accession>
<dbReference type="InterPro" id="IPR018626">
    <property type="entry name" value="LCHN/Anr2"/>
</dbReference>
<dbReference type="OrthoDB" id="2152680at2759"/>
<dbReference type="InterPro" id="IPR053056">
    <property type="entry name" value="Lipid_Metab_Assoc_Protein"/>
</dbReference>
<comment type="caution">
    <text evidence="1">The sequence shown here is derived from an EMBL/GenBank/DDBJ whole genome shotgun (WGS) entry which is preliminary data.</text>
</comment>
<dbReference type="Proteomes" id="UP000603453">
    <property type="component" value="Unassembled WGS sequence"/>
</dbReference>
<protein>
    <submittedName>
        <fullName evidence="1">Uncharacterized protein</fullName>
    </submittedName>
</protein>
<sequence length="500" mass="57209">MNQEQNELNGYGVEDTIPPKTSLKQAKTDQGLNNVVAVFVVQFDVHKGNLVEWQYPEAAFDLDGVEYQAICSGLHRIESDVIYFSRNDVYGISAFQNMPTETERGAHMKAIGIIVQPTLNTGICGQVWTHKKFLKKELSHHMVLSESIESSRYERLLEYYTHHQYREEQQEEREQSPNFYFPESNNHHSVNYNLKHNVAKGMFSHDEFGAVSFSHFVHRFGPDIFVLWKAALLRKRIMLINMPPMETACEYVYNIHLLGKVPTQFQNRRSDLVPKFTVGVNDIPQLEKKNQSYVACTPDSIFQIKTELYDLLITLPTPSFHHPIKGSSNSSQAIPLSEISSNQPRFKSSVMSTTHNPADFTRFRIMWKQLMSSSSTSWAEYVAAEPKDIVNTAAALVTGVYYWLYQEPHESSPSRFYSSWQNLFAGNTRRDSNNQLPIFLNQTSTADESQNLLLDEDEEDATEINNSEVFSVVAARASSEMYQSQEIDVLVKEDNEILLG</sequence>
<dbReference type="PANTHER" id="PTHR28153:SF1">
    <property type="entry name" value="DUF4484 DOMAIN-CONTAINING PROTEIN"/>
    <property type="match status" value="1"/>
</dbReference>
<reference evidence="1" key="1">
    <citation type="submission" date="2020-12" db="EMBL/GenBank/DDBJ databases">
        <title>Metabolic potential, ecology and presence of endohyphal bacteria is reflected in genomic diversity of Mucoromycotina.</title>
        <authorList>
            <person name="Muszewska A."/>
            <person name="Okrasinska A."/>
            <person name="Steczkiewicz K."/>
            <person name="Drgas O."/>
            <person name="Orlowska M."/>
            <person name="Perlinska-Lenart U."/>
            <person name="Aleksandrzak-Piekarczyk T."/>
            <person name="Szatraj K."/>
            <person name="Zielenkiewicz U."/>
            <person name="Pilsyk S."/>
            <person name="Malc E."/>
            <person name="Mieczkowski P."/>
            <person name="Kruszewska J.S."/>
            <person name="Biernat P."/>
            <person name="Pawlowska J."/>
        </authorList>
    </citation>
    <scope>NUCLEOTIDE SEQUENCE</scope>
    <source>
        <strain evidence="1">WA0000017839</strain>
    </source>
</reference>